<name>A0AA35SC51_GEOBA</name>
<reference evidence="1" key="1">
    <citation type="submission" date="2023-03" db="EMBL/GenBank/DDBJ databases">
        <authorList>
            <person name="Steffen K."/>
            <person name="Cardenas P."/>
        </authorList>
    </citation>
    <scope>NUCLEOTIDE SEQUENCE</scope>
</reference>
<sequence>RVRAQIIGDCAVVGTSSPFRTDRQDIGVGGGTAVNDSLRNCVI</sequence>
<comment type="caution">
    <text evidence="1">The sequence shown here is derived from an EMBL/GenBank/DDBJ whole genome shotgun (WGS) entry which is preliminary data.</text>
</comment>
<protein>
    <submittedName>
        <fullName evidence="1">Uncharacterized protein</fullName>
    </submittedName>
</protein>
<proteinExistence type="predicted"/>
<dbReference type="Proteomes" id="UP001174909">
    <property type="component" value="Unassembled WGS sequence"/>
</dbReference>
<evidence type="ECO:0000313" key="2">
    <source>
        <dbReference type="Proteomes" id="UP001174909"/>
    </source>
</evidence>
<dbReference type="EMBL" id="CASHTH010002230">
    <property type="protein sequence ID" value="CAI8026734.1"/>
    <property type="molecule type" value="Genomic_DNA"/>
</dbReference>
<dbReference type="AlphaFoldDB" id="A0AA35SC51"/>
<gene>
    <name evidence="1" type="ORF">GBAR_LOCUS15321</name>
</gene>
<evidence type="ECO:0000313" key="1">
    <source>
        <dbReference type="EMBL" id="CAI8026734.1"/>
    </source>
</evidence>
<accession>A0AA35SC51</accession>
<organism evidence="1 2">
    <name type="scientific">Geodia barretti</name>
    <name type="common">Barrett's horny sponge</name>
    <dbReference type="NCBI Taxonomy" id="519541"/>
    <lineage>
        <taxon>Eukaryota</taxon>
        <taxon>Metazoa</taxon>
        <taxon>Porifera</taxon>
        <taxon>Demospongiae</taxon>
        <taxon>Heteroscleromorpha</taxon>
        <taxon>Tetractinellida</taxon>
        <taxon>Astrophorina</taxon>
        <taxon>Geodiidae</taxon>
        <taxon>Geodia</taxon>
    </lineage>
</organism>
<feature type="non-terminal residue" evidence="1">
    <location>
        <position position="1"/>
    </location>
</feature>
<keyword evidence="2" id="KW-1185">Reference proteome</keyword>